<reference evidence="2 3" key="1">
    <citation type="journal article" date="2018" name="Front. Plant Sci.">
        <title>Red Clover (Trifolium pratense) and Zigzag Clover (T. medium) - A Picture of Genomic Similarities and Differences.</title>
        <authorList>
            <person name="Dluhosova J."/>
            <person name="Istvanek J."/>
            <person name="Nedelnik J."/>
            <person name="Repkova J."/>
        </authorList>
    </citation>
    <scope>NUCLEOTIDE SEQUENCE [LARGE SCALE GENOMIC DNA]</scope>
    <source>
        <strain evidence="3">cv. 10/8</strain>
        <tissue evidence="2">Leaf</tissue>
    </source>
</reference>
<keyword evidence="1" id="KW-0812">Transmembrane</keyword>
<keyword evidence="1" id="KW-1133">Transmembrane helix</keyword>
<comment type="caution">
    <text evidence="2">The sequence shown here is derived from an EMBL/GenBank/DDBJ whole genome shotgun (WGS) entry which is preliminary data.</text>
</comment>
<protein>
    <submittedName>
        <fullName evidence="2">Uncharacterized protein</fullName>
    </submittedName>
</protein>
<evidence type="ECO:0000256" key="1">
    <source>
        <dbReference type="SAM" id="Phobius"/>
    </source>
</evidence>
<accession>A0A392Q7W3</accession>
<dbReference type="EMBL" id="LXQA010118787">
    <property type="protein sequence ID" value="MCI20218.1"/>
    <property type="molecule type" value="Genomic_DNA"/>
</dbReference>
<proteinExistence type="predicted"/>
<keyword evidence="3" id="KW-1185">Reference proteome</keyword>
<evidence type="ECO:0000313" key="2">
    <source>
        <dbReference type="EMBL" id="MCI20218.1"/>
    </source>
</evidence>
<feature type="transmembrane region" description="Helical" evidence="1">
    <location>
        <begin position="47"/>
        <end position="66"/>
    </location>
</feature>
<evidence type="ECO:0000313" key="3">
    <source>
        <dbReference type="Proteomes" id="UP000265520"/>
    </source>
</evidence>
<organism evidence="2 3">
    <name type="scientific">Trifolium medium</name>
    <dbReference type="NCBI Taxonomy" id="97028"/>
    <lineage>
        <taxon>Eukaryota</taxon>
        <taxon>Viridiplantae</taxon>
        <taxon>Streptophyta</taxon>
        <taxon>Embryophyta</taxon>
        <taxon>Tracheophyta</taxon>
        <taxon>Spermatophyta</taxon>
        <taxon>Magnoliopsida</taxon>
        <taxon>eudicotyledons</taxon>
        <taxon>Gunneridae</taxon>
        <taxon>Pentapetalae</taxon>
        <taxon>rosids</taxon>
        <taxon>fabids</taxon>
        <taxon>Fabales</taxon>
        <taxon>Fabaceae</taxon>
        <taxon>Papilionoideae</taxon>
        <taxon>50 kb inversion clade</taxon>
        <taxon>NPAAA clade</taxon>
        <taxon>Hologalegina</taxon>
        <taxon>IRL clade</taxon>
        <taxon>Trifolieae</taxon>
        <taxon>Trifolium</taxon>
    </lineage>
</organism>
<name>A0A392Q7W3_9FABA</name>
<sequence>MLMNTVKLCETAITGRASERVLSMATYFINAKANPRGTPNVNANTEIPIVMACFSVFSIVTVSIFTQHMK</sequence>
<dbReference type="AlphaFoldDB" id="A0A392Q7W3"/>
<dbReference type="Proteomes" id="UP000265520">
    <property type="component" value="Unassembled WGS sequence"/>
</dbReference>
<keyword evidence="1" id="KW-0472">Membrane</keyword>